<reference evidence="5" key="2">
    <citation type="journal article" date="2019" name="IMA Fungus">
        <title>Genome sequencing and comparison of five Tilletia species to identify candidate genes for the detection of regulated species infecting wheat.</title>
        <authorList>
            <person name="Nguyen H.D.T."/>
            <person name="Sultana T."/>
            <person name="Kesanakurti P."/>
            <person name="Hambleton S."/>
        </authorList>
    </citation>
    <scope>NUCLEOTIDE SEQUENCE</scope>
    <source>
        <strain evidence="5">DAOMC 236422</strain>
    </source>
</reference>
<dbReference type="EMBL" id="LWDG02000309">
    <property type="protein sequence ID" value="KAE8266655.1"/>
    <property type="molecule type" value="Genomic_DNA"/>
</dbReference>
<dbReference type="Proteomes" id="UP000078113">
    <property type="component" value="Unassembled WGS sequence"/>
</dbReference>
<dbReference type="Gene3D" id="4.10.60.10">
    <property type="entry name" value="Zinc finger, CCHC-type"/>
    <property type="match status" value="1"/>
</dbReference>
<keyword evidence="1" id="KW-0507">mRNA processing</keyword>
<gene>
    <name evidence="5" type="ORF">A4X09_0g5697</name>
</gene>
<evidence type="ECO:0000256" key="1">
    <source>
        <dbReference type="ARBA" id="ARBA00022664"/>
    </source>
</evidence>
<reference evidence="5" key="1">
    <citation type="submission" date="2016-04" db="EMBL/GenBank/DDBJ databases">
        <authorList>
            <person name="Nguyen H.D."/>
            <person name="Samba Siva P."/>
            <person name="Cullis J."/>
            <person name="Levesque C.A."/>
            <person name="Hambleton S."/>
        </authorList>
    </citation>
    <scope>NUCLEOTIDE SEQUENCE</scope>
    <source>
        <strain evidence="5">DAOMC 236422</strain>
    </source>
</reference>
<feature type="compositionally biased region" description="Basic and acidic residues" evidence="3">
    <location>
        <begin position="27"/>
        <end position="41"/>
    </location>
</feature>
<organism evidence="5 6">
    <name type="scientific">Tilletia walkeri</name>
    <dbReference type="NCBI Taxonomy" id="117179"/>
    <lineage>
        <taxon>Eukaryota</taxon>
        <taxon>Fungi</taxon>
        <taxon>Dikarya</taxon>
        <taxon>Basidiomycota</taxon>
        <taxon>Ustilaginomycotina</taxon>
        <taxon>Exobasidiomycetes</taxon>
        <taxon>Tilletiales</taxon>
        <taxon>Tilletiaceae</taxon>
        <taxon>Tilletia</taxon>
    </lineage>
</organism>
<dbReference type="PROSITE" id="PS50158">
    <property type="entry name" value="ZF_CCHC"/>
    <property type="match status" value="1"/>
</dbReference>
<dbReference type="AlphaFoldDB" id="A0A8X7N6N7"/>
<protein>
    <recommendedName>
        <fullName evidence="4">CCHC-type domain-containing protein</fullName>
    </recommendedName>
</protein>
<dbReference type="SUPFAM" id="SSF57756">
    <property type="entry name" value="Retrovirus zinc finger-like domains"/>
    <property type="match status" value="1"/>
</dbReference>
<feature type="region of interest" description="Disordered" evidence="3">
    <location>
        <begin position="26"/>
        <end position="93"/>
    </location>
</feature>
<evidence type="ECO:0000259" key="4">
    <source>
        <dbReference type="PROSITE" id="PS50158"/>
    </source>
</evidence>
<name>A0A8X7N6N7_9BASI</name>
<keyword evidence="2" id="KW-0863">Zinc-finger</keyword>
<evidence type="ECO:0000256" key="2">
    <source>
        <dbReference type="PROSITE-ProRule" id="PRU00047"/>
    </source>
</evidence>
<dbReference type="Pfam" id="PF00098">
    <property type="entry name" value="zf-CCHC"/>
    <property type="match status" value="1"/>
</dbReference>
<accession>A0A8X7N6N7</accession>
<dbReference type="GO" id="GO:0008270">
    <property type="term" value="F:zinc ion binding"/>
    <property type="evidence" value="ECO:0007669"/>
    <property type="project" value="UniProtKB-KW"/>
</dbReference>
<feature type="domain" description="CCHC-type" evidence="4">
    <location>
        <begin position="107"/>
        <end position="122"/>
    </location>
</feature>
<keyword evidence="6" id="KW-1185">Reference proteome</keyword>
<dbReference type="InterPro" id="IPR001878">
    <property type="entry name" value="Znf_CCHC"/>
</dbReference>
<dbReference type="GO" id="GO:0006397">
    <property type="term" value="P:mRNA processing"/>
    <property type="evidence" value="ECO:0007669"/>
    <property type="project" value="UniProtKB-KW"/>
</dbReference>
<dbReference type="SMART" id="SM00343">
    <property type="entry name" value="ZnF_C2HC"/>
    <property type="match status" value="1"/>
</dbReference>
<keyword evidence="2" id="KW-0862">Zinc</keyword>
<evidence type="ECO:0000256" key="3">
    <source>
        <dbReference type="SAM" id="MobiDB-lite"/>
    </source>
</evidence>
<dbReference type="GO" id="GO:0003676">
    <property type="term" value="F:nucleic acid binding"/>
    <property type="evidence" value="ECO:0007669"/>
    <property type="project" value="InterPro"/>
</dbReference>
<comment type="caution">
    <text evidence="5">The sequence shown here is derived from an EMBL/GenBank/DDBJ whole genome shotgun (WGS) entry which is preliminary data.</text>
</comment>
<keyword evidence="2" id="KW-0479">Metal-binding</keyword>
<sequence length="139" mass="15459">MARVRPTPIDAREYMSIAEELDQTIRSVERSERYAGSDPHGRSGNPPGERSSGFSRKYSGDPERINNLESAYLDESDQEDALTEAASVESDDDIDEQLAAISLDTLKCYQCKKMGHIARDCPTRAPKHRKRSGKDAGRA</sequence>
<proteinExistence type="predicted"/>
<evidence type="ECO:0000313" key="5">
    <source>
        <dbReference type="EMBL" id="KAE8266655.1"/>
    </source>
</evidence>
<dbReference type="InterPro" id="IPR036875">
    <property type="entry name" value="Znf_CCHC_sf"/>
</dbReference>
<feature type="compositionally biased region" description="Acidic residues" evidence="3">
    <location>
        <begin position="72"/>
        <end position="82"/>
    </location>
</feature>
<evidence type="ECO:0000313" key="6">
    <source>
        <dbReference type="Proteomes" id="UP000078113"/>
    </source>
</evidence>